<evidence type="ECO:0000256" key="2">
    <source>
        <dbReference type="SAM" id="Phobius"/>
    </source>
</evidence>
<feature type="domain" description="ATP-grasp" evidence="3">
    <location>
        <begin position="230"/>
        <end position="283"/>
    </location>
</feature>
<proteinExistence type="predicted"/>
<dbReference type="GO" id="GO:0046872">
    <property type="term" value="F:metal ion binding"/>
    <property type="evidence" value="ECO:0007669"/>
    <property type="project" value="InterPro"/>
</dbReference>
<name>A0A1H5PJT3_9ACTN</name>
<dbReference type="PROSITE" id="PS50975">
    <property type="entry name" value="ATP_GRASP"/>
    <property type="match status" value="1"/>
</dbReference>
<keyword evidence="2" id="KW-0812">Transmembrane</keyword>
<protein>
    <recommendedName>
        <fullName evidence="3">ATP-grasp domain-containing protein</fullName>
    </recommendedName>
</protein>
<keyword evidence="1" id="KW-0547">Nucleotide-binding</keyword>
<keyword evidence="1" id="KW-0067">ATP-binding</keyword>
<dbReference type="GO" id="GO:0005524">
    <property type="term" value="F:ATP binding"/>
    <property type="evidence" value="ECO:0007669"/>
    <property type="project" value="UniProtKB-UniRule"/>
</dbReference>
<gene>
    <name evidence="4" type="ORF">SAMN04488561_4377</name>
</gene>
<evidence type="ECO:0000313" key="4">
    <source>
        <dbReference type="EMBL" id="SEF13331.1"/>
    </source>
</evidence>
<dbReference type="EMBL" id="FNUC01000004">
    <property type="protein sequence ID" value="SEF13331.1"/>
    <property type="molecule type" value="Genomic_DNA"/>
</dbReference>
<keyword evidence="5" id="KW-1185">Reference proteome</keyword>
<keyword evidence="2" id="KW-1133">Transmembrane helix</keyword>
<dbReference type="AlphaFoldDB" id="A0A1H5PJT3"/>
<organism evidence="4 5">
    <name type="scientific">Jiangella alba</name>
    <dbReference type="NCBI Taxonomy" id="561176"/>
    <lineage>
        <taxon>Bacteria</taxon>
        <taxon>Bacillati</taxon>
        <taxon>Actinomycetota</taxon>
        <taxon>Actinomycetes</taxon>
        <taxon>Jiangellales</taxon>
        <taxon>Jiangellaceae</taxon>
        <taxon>Jiangella</taxon>
    </lineage>
</organism>
<sequence length="672" mass="74177">MQGTWVKAEAPDATTALRHAITQVPVPGAPPPSALDEAEVGLSFLDLALEQNHVRRITERLALVEHLAPECTTEIDVSLGLLDQEQRIACESFQQLRQRNPAKSRDEQGLWVPVARLPRQFSFPIDVRDYDGSRVPRLAQLELAGPVAAGLYQLLRNALGSHPDAKLTDSDLADFLYTTGEPRWLVQSALTMLISSRSQATLPNTTASTNSHGHRHTALRILDAYDDTLRQFFHLLGVALNEYLLVVNLDEERDNHLLSYDVPLLRKPVRGRPLNARGVYVVRYQTEVPSSLRSYHLVAATEQSLQISDMYLTSMAGTDDVERIERDLGYLATLVDPAGGQNVVPRSMVEHELETTVGALAELTRRRRWEAAEAGIPWPIESLRATETLAAAWHTRSGPFLDNVRVIADRLRRAATEITTQQLGSDYFQTDVVSASRNHAYWRRLEEPVATTERTQIEVGILVQDATRSGPRALLAYAGTVLVLSYATIALLAGGFWWPFLDHPDLRDGIERDALVAVLLLVPGFLYTRLQLPPRHSIAARVRERSRYLAYATIAVAIAEALTIATVTSDDTLVVVFAIGVACLAVLVALSIVVDLPRRELRLTTPTVPTWARRQGRGSTYTPDVEFAALGVMRNHGYEGSAGSGARDSAARLRLSLRRARRSGQLPGAPSA</sequence>
<feature type="transmembrane region" description="Helical" evidence="2">
    <location>
        <begin position="510"/>
        <end position="527"/>
    </location>
</feature>
<reference evidence="5" key="1">
    <citation type="submission" date="2016-10" db="EMBL/GenBank/DDBJ databases">
        <authorList>
            <person name="Varghese N."/>
            <person name="Submissions S."/>
        </authorList>
    </citation>
    <scope>NUCLEOTIDE SEQUENCE [LARGE SCALE GENOMIC DNA]</scope>
    <source>
        <strain evidence="5">DSM 45237</strain>
    </source>
</reference>
<keyword evidence="2" id="KW-0472">Membrane</keyword>
<dbReference type="STRING" id="561176.SAMN04488561_4377"/>
<evidence type="ECO:0000256" key="1">
    <source>
        <dbReference type="PROSITE-ProRule" id="PRU00409"/>
    </source>
</evidence>
<dbReference type="Proteomes" id="UP000181980">
    <property type="component" value="Unassembled WGS sequence"/>
</dbReference>
<feature type="transmembrane region" description="Helical" evidence="2">
    <location>
        <begin position="573"/>
        <end position="594"/>
    </location>
</feature>
<accession>A0A1H5PJT3</accession>
<dbReference type="InterPro" id="IPR011761">
    <property type="entry name" value="ATP-grasp"/>
</dbReference>
<feature type="transmembrane region" description="Helical" evidence="2">
    <location>
        <begin position="548"/>
        <end position="567"/>
    </location>
</feature>
<evidence type="ECO:0000313" key="5">
    <source>
        <dbReference type="Proteomes" id="UP000181980"/>
    </source>
</evidence>
<feature type="transmembrane region" description="Helical" evidence="2">
    <location>
        <begin position="474"/>
        <end position="498"/>
    </location>
</feature>
<evidence type="ECO:0000259" key="3">
    <source>
        <dbReference type="PROSITE" id="PS50975"/>
    </source>
</evidence>